<gene>
    <name evidence="1" type="ORF">MM415A00950_0011</name>
    <name evidence="2" type="ORF">MM415B02122_0010</name>
</gene>
<proteinExistence type="predicted"/>
<dbReference type="AlphaFoldDB" id="A0A6M3KAX2"/>
<sequence length="310" mass="34933">MGESPFTSAQAVKLLDKNISKFYWDRYKGMDLIIDKLYDRIKSKKAWEEFQSVGSLPDPQLFNGVIQMQNFSMGYHTKIVPLEYAGGFILERRLIDTDQSGVVKKLPQQLAVAANRKMNKIAHEPFIYPDSASFTFVTSEEGVALASNSHTTKAADVSTSSGFDNLATYAFDAVNLEALRLQGMQFRDDIGEHITPKFDTIIHGSSLAADVEEVIKSSSKMGQDNPGIVNVQKGRWTSLELPLLDDYSTTGWGIVDSSAMKDALIWVDAVPLEFNTPPLDYDHMMRKYQDYFVIAWGFTDWRWIVWSDPA</sequence>
<evidence type="ECO:0000313" key="2">
    <source>
        <dbReference type="EMBL" id="QJA86170.1"/>
    </source>
</evidence>
<accession>A0A6M3KAX2</accession>
<evidence type="ECO:0000313" key="1">
    <source>
        <dbReference type="EMBL" id="QJA79037.1"/>
    </source>
</evidence>
<protein>
    <submittedName>
        <fullName evidence="1">Putative capsid protein</fullName>
    </submittedName>
</protein>
<dbReference type="EMBL" id="MT142364">
    <property type="protein sequence ID" value="QJA79037.1"/>
    <property type="molecule type" value="Genomic_DNA"/>
</dbReference>
<dbReference type="EMBL" id="MT142619">
    <property type="protein sequence ID" value="QJA86170.1"/>
    <property type="molecule type" value="Genomic_DNA"/>
</dbReference>
<dbReference type="Pfam" id="PF25209">
    <property type="entry name" value="Phage_capsid_4"/>
    <property type="match status" value="1"/>
</dbReference>
<reference evidence="1" key="1">
    <citation type="submission" date="2020-03" db="EMBL/GenBank/DDBJ databases">
        <title>The deep terrestrial virosphere.</title>
        <authorList>
            <person name="Holmfeldt K."/>
            <person name="Nilsson E."/>
            <person name="Simone D."/>
            <person name="Lopez-Fernandez M."/>
            <person name="Wu X."/>
            <person name="de Brujin I."/>
            <person name="Lundin D."/>
            <person name="Andersson A."/>
            <person name="Bertilsson S."/>
            <person name="Dopson M."/>
        </authorList>
    </citation>
    <scope>NUCLEOTIDE SEQUENCE</scope>
    <source>
        <strain evidence="1">MM415A00950</strain>
        <strain evidence="2">MM415B02122</strain>
    </source>
</reference>
<name>A0A6M3KAX2_9ZZZZ</name>
<organism evidence="1">
    <name type="scientific">viral metagenome</name>
    <dbReference type="NCBI Taxonomy" id="1070528"/>
    <lineage>
        <taxon>unclassified sequences</taxon>
        <taxon>metagenomes</taxon>
        <taxon>organismal metagenomes</taxon>
    </lineage>
</organism>